<evidence type="ECO:0000256" key="1">
    <source>
        <dbReference type="SAM" id="Phobius"/>
    </source>
</evidence>
<feature type="transmembrane region" description="Helical" evidence="1">
    <location>
        <begin position="17"/>
        <end position="35"/>
    </location>
</feature>
<sequence>MSNSLGEQILLAFFDKLVLTATGSVVIVYFTGMAIERYKRTQSVMIELGKLIATGFVELVKKISICDMQISLIAQQAESKGALQFVAQQDREALKDAVKNLGDDLKKVAFLLDEKTRGMVMDYYVFVSDLASSDDLVYLGGLKKAAKMGENLKSNLRLFLPPLPSADSN</sequence>
<evidence type="ECO:0000313" key="3">
    <source>
        <dbReference type="Proteomes" id="UP000256345"/>
    </source>
</evidence>
<keyword evidence="1" id="KW-0812">Transmembrane</keyword>
<proteinExistence type="predicted"/>
<keyword evidence="1" id="KW-0472">Membrane</keyword>
<dbReference type="Proteomes" id="UP000256345">
    <property type="component" value="Unassembled WGS sequence"/>
</dbReference>
<keyword evidence="1" id="KW-1133">Transmembrane helix</keyword>
<accession>A0ABX9JQ70</accession>
<evidence type="ECO:0000313" key="2">
    <source>
        <dbReference type="EMBL" id="REG24149.1"/>
    </source>
</evidence>
<organism evidence="2 3">
    <name type="scientific">Archangium gephyra</name>
    <dbReference type="NCBI Taxonomy" id="48"/>
    <lineage>
        <taxon>Bacteria</taxon>
        <taxon>Pseudomonadati</taxon>
        <taxon>Myxococcota</taxon>
        <taxon>Myxococcia</taxon>
        <taxon>Myxococcales</taxon>
        <taxon>Cystobacterineae</taxon>
        <taxon>Archangiaceae</taxon>
        <taxon>Archangium</taxon>
    </lineage>
</organism>
<comment type="caution">
    <text evidence="2">The sequence shown here is derived from an EMBL/GenBank/DDBJ whole genome shotgun (WGS) entry which is preliminary data.</text>
</comment>
<name>A0ABX9JQ70_9BACT</name>
<reference evidence="2 3" key="1">
    <citation type="submission" date="2018-08" db="EMBL/GenBank/DDBJ databases">
        <title>Genomic Encyclopedia of Archaeal and Bacterial Type Strains, Phase II (KMG-II): from individual species to whole genera.</title>
        <authorList>
            <person name="Goeker M."/>
        </authorList>
    </citation>
    <scope>NUCLEOTIDE SEQUENCE [LARGE SCALE GENOMIC DNA]</scope>
    <source>
        <strain evidence="2 3">DSM 2261</strain>
    </source>
</reference>
<dbReference type="RefSeq" id="WP_047857432.1">
    <property type="nucleotide sequence ID" value="NZ_CP011509.1"/>
</dbReference>
<keyword evidence="3" id="KW-1185">Reference proteome</keyword>
<gene>
    <name evidence="2" type="ORF">ATI61_115192</name>
</gene>
<protein>
    <submittedName>
        <fullName evidence="2">Uncharacterized protein</fullName>
    </submittedName>
</protein>
<dbReference type="EMBL" id="QUMU01000015">
    <property type="protein sequence ID" value="REG24149.1"/>
    <property type="molecule type" value="Genomic_DNA"/>
</dbReference>